<feature type="transmembrane region" description="Helical" evidence="3">
    <location>
        <begin position="42"/>
        <end position="64"/>
    </location>
</feature>
<dbReference type="InterPro" id="IPR021765">
    <property type="entry name" value="UstYa-like"/>
</dbReference>
<dbReference type="Pfam" id="PF11807">
    <property type="entry name" value="UstYa"/>
    <property type="match status" value="1"/>
</dbReference>
<evidence type="ECO:0000256" key="2">
    <source>
        <dbReference type="SAM" id="MobiDB-lite"/>
    </source>
</evidence>
<feature type="region of interest" description="Disordered" evidence="2">
    <location>
        <begin position="1"/>
        <end position="22"/>
    </location>
</feature>
<dbReference type="STRING" id="1016849.A0A0D1Z7T0"/>
<dbReference type="AlphaFoldDB" id="A0A0D1Z7T0"/>
<dbReference type="PANTHER" id="PTHR33365">
    <property type="entry name" value="YALI0B05434P"/>
    <property type="match status" value="1"/>
</dbReference>
<dbReference type="OrthoDB" id="3687641at2759"/>
<proteinExistence type="inferred from homology"/>
<dbReference type="HOGENOM" id="CLU_042941_2_0_1"/>
<gene>
    <name evidence="4" type="ORF">PV11_04940</name>
</gene>
<sequence length="283" mass="31988">MKASPQSLDAVDDLENPSSEDDAMLGVRGSLKGRKSFSRFRTYVSLCVAFSFGVGMGLLSRYLLYSPSDNQCVELTTQATPLLEDIMISYGKLTYNGSFMTENIYRQSAAPEVDEAWEALGVNYRSVRIPSERAKEAGLRKDHVQINPKYGGGFPANVEGLHHLHCLNLVRQSLYYNFDYYKAKKQGAFKNDDDILKLHVSHCLDILRQQLMCTIDVGVFGQVWYRPSPGSVPAAFVDFNTQHKCRNFDDIRRWAEVRQLPKDVPEDFLQPPYSDSIILDGVP</sequence>
<dbReference type="PANTHER" id="PTHR33365:SF13">
    <property type="entry name" value="TAT PATHWAY SIGNAL SEQUENCE"/>
    <property type="match status" value="1"/>
</dbReference>
<evidence type="ECO:0000313" key="4">
    <source>
        <dbReference type="EMBL" id="KIV82873.1"/>
    </source>
</evidence>
<name>A0A0D1Z7T0_9EURO</name>
<evidence type="ECO:0000256" key="1">
    <source>
        <dbReference type="ARBA" id="ARBA00035112"/>
    </source>
</evidence>
<dbReference type="Proteomes" id="UP000053599">
    <property type="component" value="Unassembled WGS sequence"/>
</dbReference>
<dbReference type="EMBL" id="KN846952">
    <property type="protein sequence ID" value="KIV82873.1"/>
    <property type="molecule type" value="Genomic_DNA"/>
</dbReference>
<keyword evidence="3" id="KW-0812">Transmembrane</keyword>
<feature type="compositionally biased region" description="Acidic residues" evidence="2">
    <location>
        <begin position="10"/>
        <end position="22"/>
    </location>
</feature>
<evidence type="ECO:0000313" key="5">
    <source>
        <dbReference type="Proteomes" id="UP000053599"/>
    </source>
</evidence>
<protein>
    <recommendedName>
        <fullName evidence="6">Tat pathway signal sequence</fullName>
    </recommendedName>
</protein>
<comment type="similarity">
    <text evidence="1">Belongs to the ustYa family.</text>
</comment>
<organism evidence="4 5">
    <name type="scientific">Exophiala sideris</name>
    <dbReference type="NCBI Taxonomy" id="1016849"/>
    <lineage>
        <taxon>Eukaryota</taxon>
        <taxon>Fungi</taxon>
        <taxon>Dikarya</taxon>
        <taxon>Ascomycota</taxon>
        <taxon>Pezizomycotina</taxon>
        <taxon>Eurotiomycetes</taxon>
        <taxon>Chaetothyriomycetidae</taxon>
        <taxon>Chaetothyriales</taxon>
        <taxon>Herpotrichiellaceae</taxon>
        <taxon>Exophiala</taxon>
    </lineage>
</organism>
<dbReference type="GO" id="GO:0043386">
    <property type="term" value="P:mycotoxin biosynthetic process"/>
    <property type="evidence" value="ECO:0007669"/>
    <property type="project" value="InterPro"/>
</dbReference>
<keyword evidence="3" id="KW-0472">Membrane</keyword>
<accession>A0A0D1Z7T0</accession>
<evidence type="ECO:0000256" key="3">
    <source>
        <dbReference type="SAM" id="Phobius"/>
    </source>
</evidence>
<keyword evidence="3" id="KW-1133">Transmembrane helix</keyword>
<reference evidence="4 5" key="1">
    <citation type="submission" date="2015-01" db="EMBL/GenBank/DDBJ databases">
        <title>The Genome Sequence of Exophiala sideris CBS121828.</title>
        <authorList>
            <consortium name="The Broad Institute Genomics Platform"/>
            <person name="Cuomo C."/>
            <person name="de Hoog S."/>
            <person name="Gorbushina A."/>
            <person name="Stielow B."/>
            <person name="Teixiera M."/>
            <person name="Abouelleil A."/>
            <person name="Chapman S.B."/>
            <person name="Priest M."/>
            <person name="Young S.K."/>
            <person name="Wortman J."/>
            <person name="Nusbaum C."/>
            <person name="Birren B."/>
        </authorList>
    </citation>
    <scope>NUCLEOTIDE SEQUENCE [LARGE SCALE GENOMIC DNA]</scope>
    <source>
        <strain evidence="4 5">CBS 121828</strain>
    </source>
</reference>
<evidence type="ECO:0008006" key="6">
    <source>
        <dbReference type="Google" id="ProtNLM"/>
    </source>
</evidence>